<accession>A0A9D4AWL5</accession>
<gene>
    <name evidence="1" type="ORF">KIL84_007024</name>
</gene>
<name>A0A9D4AWL5_9SAUR</name>
<dbReference type="Proteomes" id="UP000827986">
    <property type="component" value="Unassembled WGS sequence"/>
</dbReference>
<organism evidence="1 2">
    <name type="scientific">Mauremys mutica</name>
    <name type="common">yellowpond turtle</name>
    <dbReference type="NCBI Taxonomy" id="74926"/>
    <lineage>
        <taxon>Eukaryota</taxon>
        <taxon>Metazoa</taxon>
        <taxon>Chordata</taxon>
        <taxon>Craniata</taxon>
        <taxon>Vertebrata</taxon>
        <taxon>Euteleostomi</taxon>
        <taxon>Archelosauria</taxon>
        <taxon>Testudinata</taxon>
        <taxon>Testudines</taxon>
        <taxon>Cryptodira</taxon>
        <taxon>Durocryptodira</taxon>
        <taxon>Testudinoidea</taxon>
        <taxon>Geoemydidae</taxon>
        <taxon>Geoemydinae</taxon>
        <taxon>Mauremys</taxon>
    </lineage>
</organism>
<dbReference type="EMBL" id="JAHDVG010000483">
    <property type="protein sequence ID" value="KAH1171406.1"/>
    <property type="molecule type" value="Genomic_DNA"/>
</dbReference>
<proteinExistence type="predicted"/>
<keyword evidence="2" id="KW-1185">Reference proteome</keyword>
<evidence type="ECO:0000313" key="1">
    <source>
        <dbReference type="EMBL" id="KAH1171406.1"/>
    </source>
</evidence>
<sequence>MNVSESRCQRPTGFRCLPCQPPHKLQCKRRPGRRRRTLSSVFVRPLFNLHDRHLNQDFPTNPALDRLFPPAPTHPFDLDRVQLFLCSSGSGWFLPVAAARGGSGSLTLSRFLFSISVGLIYFCSCCFSLPPTPLPPVTSVMKLVLTGCSPVTDSPLAAPVRLNVASVGSTMLTKKHNWLGGFPSPFPTL</sequence>
<protein>
    <submittedName>
        <fullName evidence="1">Uncharacterized protein</fullName>
    </submittedName>
</protein>
<comment type="caution">
    <text evidence="1">The sequence shown here is derived from an EMBL/GenBank/DDBJ whole genome shotgun (WGS) entry which is preliminary data.</text>
</comment>
<reference evidence="1" key="1">
    <citation type="submission" date="2021-09" db="EMBL/GenBank/DDBJ databases">
        <title>The genome of Mauremys mutica provides insights into the evolution of semi-aquatic lifestyle.</title>
        <authorList>
            <person name="Gong S."/>
            <person name="Gao Y."/>
        </authorList>
    </citation>
    <scope>NUCLEOTIDE SEQUENCE</scope>
    <source>
        <strain evidence="1">MM-2020</strain>
        <tissue evidence="1">Muscle</tissue>
    </source>
</reference>
<dbReference type="AlphaFoldDB" id="A0A9D4AWL5"/>
<evidence type="ECO:0000313" key="2">
    <source>
        <dbReference type="Proteomes" id="UP000827986"/>
    </source>
</evidence>